<protein>
    <submittedName>
        <fullName evidence="1">Uncharacterized protein</fullName>
    </submittedName>
</protein>
<proteinExistence type="predicted"/>
<dbReference type="AlphaFoldDB" id="A0A4Y2C570"/>
<comment type="caution">
    <text evidence="1">The sequence shown here is derived from an EMBL/GenBank/DDBJ whole genome shotgun (WGS) entry which is preliminary data.</text>
</comment>
<accession>A0A4Y2C570</accession>
<organism evidence="1 2">
    <name type="scientific">Araneus ventricosus</name>
    <name type="common">Orbweaver spider</name>
    <name type="synonym">Epeira ventricosa</name>
    <dbReference type="NCBI Taxonomy" id="182803"/>
    <lineage>
        <taxon>Eukaryota</taxon>
        <taxon>Metazoa</taxon>
        <taxon>Ecdysozoa</taxon>
        <taxon>Arthropoda</taxon>
        <taxon>Chelicerata</taxon>
        <taxon>Arachnida</taxon>
        <taxon>Araneae</taxon>
        <taxon>Araneomorphae</taxon>
        <taxon>Entelegynae</taxon>
        <taxon>Araneoidea</taxon>
        <taxon>Araneidae</taxon>
        <taxon>Araneus</taxon>
    </lineage>
</organism>
<dbReference type="OrthoDB" id="1645289at2759"/>
<evidence type="ECO:0000313" key="1">
    <source>
        <dbReference type="EMBL" id="GBL99319.1"/>
    </source>
</evidence>
<keyword evidence="2" id="KW-1185">Reference proteome</keyword>
<name>A0A4Y2C570_ARAVE</name>
<dbReference type="EMBL" id="BGPR01000148">
    <property type="protein sequence ID" value="GBL99319.1"/>
    <property type="molecule type" value="Genomic_DNA"/>
</dbReference>
<evidence type="ECO:0000313" key="2">
    <source>
        <dbReference type="Proteomes" id="UP000499080"/>
    </source>
</evidence>
<sequence>MLAANVSRRIRELIVPLVFAPQISPMHETAASGSWTPDAQRIYAIMSLSSNIYCHPMKNVSRWLTKVKLKCKDMEKKFPAIVNGQRSYVHSKETLYVPSLTYNLLSVAKLTNLGFTV</sequence>
<gene>
    <name evidence="1" type="ORF">AVEN_206745_1</name>
</gene>
<reference evidence="1 2" key="1">
    <citation type="journal article" date="2019" name="Sci. Rep.">
        <title>Orb-weaving spider Araneus ventricosus genome elucidates the spidroin gene catalogue.</title>
        <authorList>
            <person name="Kono N."/>
            <person name="Nakamura H."/>
            <person name="Ohtoshi R."/>
            <person name="Moran D.A.P."/>
            <person name="Shinohara A."/>
            <person name="Yoshida Y."/>
            <person name="Fujiwara M."/>
            <person name="Mori M."/>
            <person name="Tomita M."/>
            <person name="Arakawa K."/>
        </authorList>
    </citation>
    <scope>NUCLEOTIDE SEQUENCE [LARGE SCALE GENOMIC DNA]</scope>
</reference>
<dbReference type="Proteomes" id="UP000499080">
    <property type="component" value="Unassembled WGS sequence"/>
</dbReference>